<keyword evidence="2" id="KW-1185">Reference proteome</keyword>
<reference evidence="1" key="1">
    <citation type="journal article" date="2020" name="Fungal Divers.">
        <title>Resolving the Mortierellaceae phylogeny through synthesis of multi-gene phylogenetics and phylogenomics.</title>
        <authorList>
            <person name="Vandepol N."/>
            <person name="Liber J."/>
            <person name="Desiro A."/>
            <person name="Na H."/>
            <person name="Kennedy M."/>
            <person name="Barry K."/>
            <person name="Grigoriev I.V."/>
            <person name="Miller A.N."/>
            <person name="O'Donnell K."/>
            <person name="Stajich J.E."/>
            <person name="Bonito G."/>
        </authorList>
    </citation>
    <scope>NUCLEOTIDE SEQUENCE</scope>
    <source>
        <strain evidence="1">CK1249</strain>
    </source>
</reference>
<dbReference type="EMBL" id="JAAAHY010000207">
    <property type="protein sequence ID" value="KAF9965924.1"/>
    <property type="molecule type" value="Genomic_DNA"/>
</dbReference>
<dbReference type="SUPFAM" id="SSF52047">
    <property type="entry name" value="RNI-like"/>
    <property type="match status" value="1"/>
</dbReference>
<organism evidence="1 2">
    <name type="scientific">Mortierella alpina</name>
    <name type="common">Oleaginous fungus</name>
    <name type="synonym">Mortierella renispora</name>
    <dbReference type="NCBI Taxonomy" id="64518"/>
    <lineage>
        <taxon>Eukaryota</taxon>
        <taxon>Fungi</taxon>
        <taxon>Fungi incertae sedis</taxon>
        <taxon>Mucoromycota</taxon>
        <taxon>Mortierellomycotina</taxon>
        <taxon>Mortierellomycetes</taxon>
        <taxon>Mortierellales</taxon>
        <taxon>Mortierellaceae</taxon>
        <taxon>Mortierella</taxon>
    </lineage>
</organism>
<evidence type="ECO:0000313" key="2">
    <source>
        <dbReference type="Proteomes" id="UP000738359"/>
    </source>
</evidence>
<protein>
    <submittedName>
        <fullName evidence="1">Uncharacterized protein</fullName>
    </submittedName>
</protein>
<comment type="caution">
    <text evidence="1">The sequence shown here is derived from an EMBL/GenBank/DDBJ whole genome shotgun (WGS) entry which is preliminary data.</text>
</comment>
<proteinExistence type="predicted"/>
<name>A0A9P6JDQ9_MORAP</name>
<accession>A0A9P6JDQ9</accession>
<evidence type="ECO:0000313" key="1">
    <source>
        <dbReference type="EMBL" id="KAF9965924.1"/>
    </source>
</evidence>
<gene>
    <name evidence="1" type="ORF">BGZ70_003781</name>
</gene>
<sequence length="283" mass="32378">MVWFYDDSDPGPIIQEAAAARFAIAPNASKIKPLWQKPSAGSVPEIKSAGSRHLHDPLFLGAHPSPEEVEQLVREHYPRLRHVRYQNWDGAQNNQQIIAFLRGCSGLQSFVAEHFDDRRRLRYSSQVLSSTFEPRLILSDVTSLHCSTLETFELRECTQVSSQDLQAILFRCKQLKRFIVMYNGMARKPGIDFTDVVSGDWVCLGLRELTLRLNRDLNPEETSSPEEFAQATKRIYTQIGRLHQLEVLALEVDGFDRTEETGDCSWDLTLSQAGSERWQIWRA</sequence>
<dbReference type="Proteomes" id="UP000738359">
    <property type="component" value="Unassembled WGS sequence"/>
</dbReference>
<dbReference type="AlphaFoldDB" id="A0A9P6JDQ9"/>
<dbReference type="InterPro" id="IPR032675">
    <property type="entry name" value="LRR_dom_sf"/>
</dbReference>
<dbReference type="Gene3D" id="3.80.10.10">
    <property type="entry name" value="Ribonuclease Inhibitor"/>
    <property type="match status" value="1"/>
</dbReference>